<organism evidence="2 3">
    <name type="scientific">Gossypium davidsonii</name>
    <name type="common">Davidson's cotton</name>
    <name type="synonym">Gossypium klotzschianum subsp. davidsonii</name>
    <dbReference type="NCBI Taxonomy" id="34287"/>
    <lineage>
        <taxon>Eukaryota</taxon>
        <taxon>Viridiplantae</taxon>
        <taxon>Streptophyta</taxon>
        <taxon>Embryophyta</taxon>
        <taxon>Tracheophyta</taxon>
        <taxon>Spermatophyta</taxon>
        <taxon>Magnoliopsida</taxon>
        <taxon>eudicotyledons</taxon>
        <taxon>Gunneridae</taxon>
        <taxon>Pentapetalae</taxon>
        <taxon>rosids</taxon>
        <taxon>malvids</taxon>
        <taxon>Malvales</taxon>
        <taxon>Malvaceae</taxon>
        <taxon>Malvoideae</taxon>
        <taxon>Gossypium</taxon>
    </lineage>
</organism>
<keyword evidence="1" id="KW-0472">Membrane</keyword>
<evidence type="ECO:0000313" key="2">
    <source>
        <dbReference type="EMBL" id="MBA0628363.1"/>
    </source>
</evidence>
<proteinExistence type="predicted"/>
<accession>A0A7J8SR18</accession>
<name>A0A7J8SR18_GOSDV</name>
<feature type="non-terminal residue" evidence="2">
    <location>
        <position position="38"/>
    </location>
</feature>
<protein>
    <submittedName>
        <fullName evidence="2">Uncharacterized protein</fullName>
    </submittedName>
</protein>
<dbReference type="AlphaFoldDB" id="A0A7J8SR18"/>
<keyword evidence="1" id="KW-0812">Transmembrane</keyword>
<reference evidence="2 3" key="1">
    <citation type="journal article" date="2019" name="Genome Biol. Evol.">
        <title>Insights into the evolution of the New World diploid cottons (Gossypium, subgenus Houzingenia) based on genome sequencing.</title>
        <authorList>
            <person name="Grover C.E."/>
            <person name="Arick M.A. 2nd"/>
            <person name="Thrash A."/>
            <person name="Conover J.L."/>
            <person name="Sanders W.S."/>
            <person name="Peterson D.G."/>
            <person name="Frelichowski J.E."/>
            <person name="Scheffler J.A."/>
            <person name="Scheffler B.E."/>
            <person name="Wendel J.F."/>
        </authorList>
    </citation>
    <scope>NUCLEOTIDE SEQUENCE [LARGE SCALE GENOMIC DNA]</scope>
    <source>
        <strain evidence="2">27</strain>
        <tissue evidence="2">Leaf</tissue>
    </source>
</reference>
<evidence type="ECO:0000313" key="3">
    <source>
        <dbReference type="Proteomes" id="UP000593561"/>
    </source>
</evidence>
<keyword evidence="3" id="KW-1185">Reference proteome</keyword>
<gene>
    <name evidence="2" type="ORF">Godav_023104</name>
</gene>
<keyword evidence="1" id="KW-1133">Transmembrane helix</keyword>
<comment type="caution">
    <text evidence="2">The sequence shown here is derived from an EMBL/GenBank/DDBJ whole genome shotgun (WGS) entry which is preliminary data.</text>
</comment>
<dbReference type="Proteomes" id="UP000593561">
    <property type="component" value="Unassembled WGS sequence"/>
</dbReference>
<dbReference type="EMBL" id="JABFAC010000011">
    <property type="protein sequence ID" value="MBA0628363.1"/>
    <property type="molecule type" value="Genomic_DNA"/>
</dbReference>
<evidence type="ECO:0000256" key="1">
    <source>
        <dbReference type="SAM" id="Phobius"/>
    </source>
</evidence>
<feature type="transmembrane region" description="Helical" evidence="1">
    <location>
        <begin position="12"/>
        <end position="28"/>
    </location>
</feature>
<sequence length="38" mass="4427">MVSKDELGSSNKISFLNINLIFFIYFIYSMTRIGGYML</sequence>